<dbReference type="EMBL" id="CALYLO010000009">
    <property type="protein sequence ID" value="CAH8248337.1"/>
    <property type="molecule type" value="Genomic_DNA"/>
</dbReference>
<dbReference type="PANTHER" id="PTHR42716">
    <property type="entry name" value="L-ASPARTATE OXIDASE"/>
    <property type="match status" value="1"/>
</dbReference>
<proteinExistence type="predicted"/>
<comment type="caution">
    <text evidence="1">The sequence shown here is derived from an EMBL/GenBank/DDBJ whole genome shotgun (WGS) entry which is preliminary data.</text>
</comment>
<dbReference type="InterPro" id="IPR036188">
    <property type="entry name" value="FAD/NAD-bd_sf"/>
</dbReference>
<sequence>MKLIKDDIQADVVIIGGGLGGVASALSAARMGLRVVMTEETDWIGGQLTSQGVPPDEHKVIETMGCTRTYREIRERVRAYYRANYPLTEQAADNPLLNPGRGWVSRLCHEPKVALRVLHDMLAPYTSSGRITILYETIPVEAETEGDIVRSVTVSHVRTQQLIRLRGSYFLDATECGDLLPLAGVEHVIGAESRAETGELHASEEANPLDNQSFTHVFAVDYFPEGNFTIEKPEQYDFWRQYVPEPSIYPLLSMYTINVNDPTKYRKFNLFSDGQDPMPLWTYRRVIDKALFEPGFYDSDITLVNWPQNDYYLGPIIGVSETEKQKHLENAKQLSFSLLYWLQTEIPRPDGGKGYPGFRLRTDVLGTEDGMAKAPYIRESRRIKARYTITEADVGKEMRGEAGIRRYPDSIGVGSYHLDLHTTTVSHRKFYLPSYPYEIPLGALLPVRMTNLLPVCKNIGTTQVSNGSYRLHPTEWNIGESAGYLVAYSLQHQVTPHQVHEEPSHLECFQSLIQEKGVQIHWPDGFEM</sequence>
<dbReference type="InterPro" id="IPR005288">
    <property type="entry name" value="NadB"/>
</dbReference>
<dbReference type="SUPFAM" id="SSF51905">
    <property type="entry name" value="FAD/NAD(P)-binding domain"/>
    <property type="match status" value="1"/>
</dbReference>
<gene>
    <name evidence="1" type="ORF">WJ0W_005594</name>
</gene>
<dbReference type="Gene3D" id="3.50.50.60">
    <property type="entry name" value="FAD/NAD(P)-binding domain"/>
    <property type="match status" value="1"/>
</dbReference>
<keyword evidence="2" id="KW-1185">Reference proteome</keyword>
<dbReference type="Proteomes" id="UP001154322">
    <property type="component" value="Unassembled WGS sequence"/>
</dbReference>
<name>A0ABM9G8P7_9BACL</name>
<evidence type="ECO:0000313" key="1">
    <source>
        <dbReference type="EMBL" id="CAH8248337.1"/>
    </source>
</evidence>
<accession>A0ABM9G8P7</accession>
<dbReference type="Pfam" id="PF12831">
    <property type="entry name" value="FAD_oxidored"/>
    <property type="match status" value="1"/>
</dbReference>
<evidence type="ECO:0000313" key="2">
    <source>
        <dbReference type="Proteomes" id="UP001154322"/>
    </source>
</evidence>
<organism evidence="1 2">
    <name type="scientific">Paenibacillus melissococcoides</name>
    <dbReference type="NCBI Taxonomy" id="2912268"/>
    <lineage>
        <taxon>Bacteria</taxon>
        <taxon>Bacillati</taxon>
        <taxon>Bacillota</taxon>
        <taxon>Bacilli</taxon>
        <taxon>Bacillales</taxon>
        <taxon>Paenibacillaceae</taxon>
        <taxon>Paenibacillus</taxon>
    </lineage>
</organism>
<protein>
    <submittedName>
        <fullName evidence="1">FAD-dependent oxidoreductase</fullName>
    </submittedName>
</protein>
<dbReference type="PANTHER" id="PTHR42716:SF1">
    <property type="entry name" value="SLL0471 PROTEIN"/>
    <property type="match status" value="1"/>
</dbReference>
<reference evidence="1" key="1">
    <citation type="submission" date="2022-06" db="EMBL/GenBank/DDBJ databases">
        <authorList>
            <person name="Dietemann V."/>
            <person name="Ory F."/>
            <person name="Dainat B."/>
            <person name="Oberhansli S."/>
        </authorList>
    </citation>
    <scope>NUCLEOTIDE SEQUENCE</scope>
    <source>
        <strain evidence="1">Ena-SAMPLE-TAB-26-04-2022-14:26:32:270-5432</strain>
    </source>
</reference>